<dbReference type="Proteomes" id="UP000526501">
    <property type="component" value="Unassembled WGS sequence"/>
</dbReference>
<dbReference type="AlphaFoldDB" id="A0A7X1BBS4"/>
<evidence type="ECO:0000256" key="1">
    <source>
        <dbReference type="SAM" id="SignalP"/>
    </source>
</evidence>
<evidence type="ECO:0000313" key="2">
    <source>
        <dbReference type="EMBL" id="MBC2608143.1"/>
    </source>
</evidence>
<dbReference type="RefSeq" id="WP_185661995.1">
    <property type="nucleotide sequence ID" value="NZ_CAWPOO010000013.1"/>
</dbReference>
<evidence type="ECO:0000313" key="3">
    <source>
        <dbReference type="Proteomes" id="UP000526501"/>
    </source>
</evidence>
<feature type="chain" id="PRO_5031172603" evidence="1">
    <location>
        <begin position="27"/>
        <end position="288"/>
    </location>
</feature>
<dbReference type="InterPro" id="IPR021457">
    <property type="entry name" value="DUF3108"/>
</dbReference>
<feature type="signal peptide" evidence="1">
    <location>
        <begin position="1"/>
        <end position="26"/>
    </location>
</feature>
<protein>
    <submittedName>
        <fullName evidence="2">DUF3108 domain-containing protein</fullName>
    </submittedName>
</protein>
<gene>
    <name evidence="2" type="ORF">H5P27_18960</name>
</gene>
<reference evidence="2 3" key="1">
    <citation type="submission" date="2020-07" db="EMBL/GenBank/DDBJ databases">
        <authorList>
            <person name="Feng X."/>
        </authorList>
    </citation>
    <scope>NUCLEOTIDE SEQUENCE [LARGE SCALE GENOMIC DNA]</scope>
    <source>
        <strain evidence="2 3">JCM23202</strain>
    </source>
</reference>
<sequence length="288" mass="33145">MYPSFSKLPALIVATASLFLATSLHAGFGNDAFEDDPKLRQEDNLDWPEVEFPSAEIRGRGFHPGESFEYRAQWGWFRKAGRIAFYTEPSDDPDQAALIVKTETRSDGLIRKFYPMTLMATTVLDAENWRMLRNETEGKVRSDETSTLTLFDFDRDLMNYQDQVEPEYSRIRELPYDCPVDYSSAFLQLRGMDLKVGSTYPLFVSTKGKFYYAVLKVIEMEELDTEIGDVECFRLEPISSFPESKVFREGGKMSVWITNDERRIPVRFDVKTSVGNASIRLEKYTLAN</sequence>
<keyword evidence="1" id="KW-0732">Signal</keyword>
<organism evidence="2 3">
    <name type="scientific">Pelagicoccus albus</name>
    <dbReference type="NCBI Taxonomy" id="415222"/>
    <lineage>
        <taxon>Bacteria</taxon>
        <taxon>Pseudomonadati</taxon>
        <taxon>Verrucomicrobiota</taxon>
        <taxon>Opitutia</taxon>
        <taxon>Puniceicoccales</taxon>
        <taxon>Pelagicoccaceae</taxon>
        <taxon>Pelagicoccus</taxon>
    </lineage>
</organism>
<dbReference type="EMBL" id="JACHVC010000013">
    <property type="protein sequence ID" value="MBC2608143.1"/>
    <property type="molecule type" value="Genomic_DNA"/>
</dbReference>
<accession>A0A7X1BBS4</accession>
<name>A0A7X1BBS4_9BACT</name>
<keyword evidence="3" id="KW-1185">Reference proteome</keyword>
<comment type="caution">
    <text evidence="2">The sequence shown here is derived from an EMBL/GenBank/DDBJ whole genome shotgun (WGS) entry which is preliminary data.</text>
</comment>
<dbReference type="Pfam" id="PF11306">
    <property type="entry name" value="DUF3108"/>
    <property type="match status" value="1"/>
</dbReference>
<proteinExistence type="predicted"/>